<evidence type="ECO:0000313" key="2">
    <source>
        <dbReference type="Proteomes" id="UP000658131"/>
    </source>
</evidence>
<organism evidence="1 2">
    <name type="scientific">Yanshouia hominis</name>
    <dbReference type="NCBI Taxonomy" id="2763673"/>
    <lineage>
        <taxon>Bacteria</taxon>
        <taxon>Bacillati</taxon>
        <taxon>Bacillota</taxon>
        <taxon>Clostridia</taxon>
        <taxon>Eubacteriales</taxon>
        <taxon>Oscillospiraceae</taxon>
        <taxon>Yanshouia</taxon>
    </lineage>
</organism>
<keyword evidence="2" id="KW-1185">Reference proteome</keyword>
<comment type="caution">
    <text evidence="1">The sequence shown here is derived from an EMBL/GenBank/DDBJ whole genome shotgun (WGS) entry which is preliminary data.</text>
</comment>
<protein>
    <submittedName>
        <fullName evidence="1">Uncharacterized protein</fullName>
    </submittedName>
</protein>
<sequence>MSKKETIFCNQNHQLNWWFAPSPGSAYYRRVSQEAPNRFANRVTFSGRRQSYIKSPLNAGLKQNHAVNAKTKRIFRTSITGSRDFSYSTRRSSCYFILGPSPFHKQRGCIDSALHRHGFFHSNYEHEKRPGCAGGALHQHEDFLVPIQQHGGVLLPHGYRILFV</sequence>
<dbReference type="RefSeq" id="WP_262398995.1">
    <property type="nucleotide sequence ID" value="NZ_JACRTB010000003.1"/>
</dbReference>
<name>A0ABR7NHM6_9FIRM</name>
<evidence type="ECO:0000313" key="1">
    <source>
        <dbReference type="EMBL" id="MBC8575352.1"/>
    </source>
</evidence>
<reference evidence="1 2" key="1">
    <citation type="submission" date="2020-08" db="EMBL/GenBank/DDBJ databases">
        <title>Genome public.</title>
        <authorList>
            <person name="Liu C."/>
            <person name="Sun Q."/>
        </authorList>
    </citation>
    <scope>NUCLEOTIDE SEQUENCE [LARGE SCALE GENOMIC DNA]</scope>
    <source>
        <strain evidence="1 2">BX1</strain>
    </source>
</reference>
<proteinExistence type="predicted"/>
<gene>
    <name evidence="1" type="ORF">H8717_02850</name>
</gene>
<dbReference type="EMBL" id="JACRTB010000003">
    <property type="protein sequence ID" value="MBC8575352.1"/>
    <property type="molecule type" value="Genomic_DNA"/>
</dbReference>
<dbReference type="Proteomes" id="UP000658131">
    <property type="component" value="Unassembled WGS sequence"/>
</dbReference>
<accession>A0ABR7NHM6</accession>